<feature type="domain" description="Pyruvate phosphate dikinase AMP/ATP-binding" evidence="3">
    <location>
        <begin position="50"/>
        <end position="186"/>
    </location>
</feature>
<feature type="domain" description="PEP-utilising enzyme mobile" evidence="2">
    <location>
        <begin position="317"/>
        <end position="397"/>
    </location>
</feature>
<evidence type="ECO:0000256" key="1">
    <source>
        <dbReference type="SAM" id="MobiDB-lite"/>
    </source>
</evidence>
<name>A0ABN1XLG0_9PSEU</name>
<evidence type="ECO:0000259" key="3">
    <source>
        <dbReference type="Pfam" id="PF01326"/>
    </source>
</evidence>
<dbReference type="Gene3D" id="1.10.189.10">
    <property type="entry name" value="Pyruvate Phosphate Dikinase, domain 2"/>
    <property type="match status" value="1"/>
</dbReference>
<dbReference type="PANTHER" id="PTHR22931:SF9">
    <property type="entry name" value="PYRUVATE, PHOSPHATE DIKINASE 1, CHLOROPLASTIC"/>
    <property type="match status" value="1"/>
</dbReference>
<dbReference type="Gene3D" id="3.30.1490.20">
    <property type="entry name" value="ATP-grasp fold, A domain"/>
    <property type="match status" value="1"/>
</dbReference>
<accession>A0ABN1XLG0</accession>
<dbReference type="SUPFAM" id="SSF52009">
    <property type="entry name" value="Phosphohistidine domain"/>
    <property type="match status" value="1"/>
</dbReference>
<evidence type="ECO:0008006" key="6">
    <source>
        <dbReference type="Google" id="ProtNLM"/>
    </source>
</evidence>
<evidence type="ECO:0000259" key="2">
    <source>
        <dbReference type="Pfam" id="PF00391"/>
    </source>
</evidence>
<keyword evidence="5" id="KW-1185">Reference proteome</keyword>
<gene>
    <name evidence="4" type="ORF">GCM10009613_16040</name>
</gene>
<evidence type="ECO:0000313" key="5">
    <source>
        <dbReference type="Proteomes" id="UP001501414"/>
    </source>
</evidence>
<reference evidence="4 5" key="1">
    <citation type="journal article" date="2019" name="Int. J. Syst. Evol. Microbiol.">
        <title>The Global Catalogue of Microorganisms (GCM) 10K type strain sequencing project: providing services to taxonomists for standard genome sequencing and annotation.</title>
        <authorList>
            <consortium name="The Broad Institute Genomics Platform"/>
            <consortium name="The Broad Institute Genome Sequencing Center for Infectious Disease"/>
            <person name="Wu L."/>
            <person name="Ma J."/>
        </authorList>
    </citation>
    <scope>NUCLEOTIDE SEQUENCE [LARGE SCALE GENOMIC DNA]</scope>
    <source>
        <strain evidence="4 5">JCM 11896</strain>
    </source>
</reference>
<dbReference type="Pfam" id="PF00391">
    <property type="entry name" value="PEP-utilizers"/>
    <property type="match status" value="1"/>
</dbReference>
<organism evidence="4 5">
    <name type="scientific">Pseudonocardia kongjuensis</name>
    <dbReference type="NCBI Taxonomy" id="102227"/>
    <lineage>
        <taxon>Bacteria</taxon>
        <taxon>Bacillati</taxon>
        <taxon>Actinomycetota</taxon>
        <taxon>Actinomycetes</taxon>
        <taxon>Pseudonocardiales</taxon>
        <taxon>Pseudonocardiaceae</taxon>
        <taxon>Pseudonocardia</taxon>
    </lineage>
</organism>
<comment type="caution">
    <text evidence="4">The sequence shown here is derived from an EMBL/GenBank/DDBJ whole genome shotgun (WGS) entry which is preliminary data.</text>
</comment>
<protein>
    <recommendedName>
        <fullName evidence="6">Pyruvate, phosphate dikinase</fullName>
    </recommendedName>
</protein>
<proteinExistence type="predicted"/>
<dbReference type="InterPro" id="IPR002192">
    <property type="entry name" value="PPDK_AMP/ATP-bd"/>
</dbReference>
<dbReference type="Gene3D" id="3.30.470.20">
    <property type="entry name" value="ATP-grasp fold, B domain"/>
    <property type="match status" value="1"/>
</dbReference>
<dbReference type="InterPro" id="IPR036637">
    <property type="entry name" value="Phosphohistidine_dom_sf"/>
</dbReference>
<dbReference type="PANTHER" id="PTHR22931">
    <property type="entry name" value="PHOSPHOENOLPYRUVATE DIKINASE-RELATED"/>
    <property type="match status" value="1"/>
</dbReference>
<dbReference type="SUPFAM" id="SSF56059">
    <property type="entry name" value="Glutathione synthetase ATP-binding domain-like"/>
    <property type="match status" value="1"/>
</dbReference>
<sequence length="452" mass="46689">MTRVHAVSAQLDEPAARIGGKARGLAELHRLGLPVPPAVVVTTGVCRGVLATGRLPGGLVEEVTAALRDLAPRASTVAVRSGAAVSMPGMMRTVLGVDLPGALDGALREVFASWDAPRARTYRTLHDIPHHRGTAAIVQVMVDGARDGHSGSGVAFSRDPNTGEPVPFGDVLFGHRGPDVVSGRVRTHPLGELAGREPALWPELTAALARAERRLRRPCYVEFTHESGRLWFLQLRPAPVTGRAALRIAVDLADAGLIDRCEAVRRTTGHDLDHARTPILADPGVLAGQGTGAGPGVVSGRIATTAGSAVRLAADGPVVLVRPETSPDDMHGLAAAAGILTTRGGPACHAAVVARALGRPAVVGAADIAVDPAAGTVTTRAGTVGEGTVLTIDGTTGRVVLGHAGSTVDDADPHRDRLLGWADDISGDRSPRSAADRLRDAHAVLPATEDRR</sequence>
<dbReference type="InterPro" id="IPR008279">
    <property type="entry name" value="PEP-util_enz_mobile_dom"/>
</dbReference>
<dbReference type="InterPro" id="IPR013815">
    <property type="entry name" value="ATP_grasp_subdomain_1"/>
</dbReference>
<evidence type="ECO:0000313" key="4">
    <source>
        <dbReference type="EMBL" id="GAA1384751.1"/>
    </source>
</evidence>
<dbReference type="Gene3D" id="3.50.30.10">
    <property type="entry name" value="Phosphohistidine domain"/>
    <property type="match status" value="1"/>
</dbReference>
<dbReference type="RefSeq" id="WP_344019985.1">
    <property type="nucleotide sequence ID" value="NZ_BAAAJK010000006.1"/>
</dbReference>
<dbReference type="Proteomes" id="UP001501414">
    <property type="component" value="Unassembled WGS sequence"/>
</dbReference>
<dbReference type="InterPro" id="IPR010121">
    <property type="entry name" value="Pyruvate_phosphate_dikinase"/>
</dbReference>
<feature type="region of interest" description="Disordered" evidence="1">
    <location>
        <begin position="426"/>
        <end position="452"/>
    </location>
</feature>
<dbReference type="EMBL" id="BAAAJK010000006">
    <property type="protein sequence ID" value="GAA1384751.1"/>
    <property type="molecule type" value="Genomic_DNA"/>
</dbReference>
<dbReference type="Pfam" id="PF01326">
    <property type="entry name" value="PPDK_N"/>
    <property type="match status" value="1"/>
</dbReference>